<dbReference type="Pfam" id="PF18759">
    <property type="entry name" value="Plavaka"/>
    <property type="match status" value="1"/>
</dbReference>
<feature type="region of interest" description="Disordered" evidence="1">
    <location>
        <begin position="1623"/>
        <end position="1714"/>
    </location>
</feature>
<feature type="compositionally biased region" description="Polar residues" evidence="1">
    <location>
        <begin position="268"/>
        <end position="284"/>
    </location>
</feature>
<keyword evidence="3" id="KW-1185">Reference proteome</keyword>
<reference evidence="2 3" key="1">
    <citation type="journal article" date="2019" name="Nat. Ecol. Evol.">
        <title>Megaphylogeny resolves global patterns of mushroom evolution.</title>
        <authorList>
            <person name="Varga T."/>
            <person name="Krizsan K."/>
            <person name="Foldi C."/>
            <person name="Dima B."/>
            <person name="Sanchez-Garcia M."/>
            <person name="Sanchez-Ramirez S."/>
            <person name="Szollosi G.J."/>
            <person name="Szarkandi J.G."/>
            <person name="Papp V."/>
            <person name="Albert L."/>
            <person name="Andreopoulos W."/>
            <person name="Angelini C."/>
            <person name="Antonin V."/>
            <person name="Barry K.W."/>
            <person name="Bougher N.L."/>
            <person name="Buchanan P."/>
            <person name="Buyck B."/>
            <person name="Bense V."/>
            <person name="Catcheside P."/>
            <person name="Chovatia M."/>
            <person name="Cooper J."/>
            <person name="Damon W."/>
            <person name="Desjardin D."/>
            <person name="Finy P."/>
            <person name="Geml J."/>
            <person name="Haridas S."/>
            <person name="Hughes K."/>
            <person name="Justo A."/>
            <person name="Karasinski D."/>
            <person name="Kautmanova I."/>
            <person name="Kiss B."/>
            <person name="Kocsube S."/>
            <person name="Kotiranta H."/>
            <person name="LaButti K.M."/>
            <person name="Lechner B.E."/>
            <person name="Liimatainen K."/>
            <person name="Lipzen A."/>
            <person name="Lukacs Z."/>
            <person name="Mihaltcheva S."/>
            <person name="Morgado L.N."/>
            <person name="Niskanen T."/>
            <person name="Noordeloos M.E."/>
            <person name="Ohm R.A."/>
            <person name="Ortiz-Santana B."/>
            <person name="Ovrebo C."/>
            <person name="Racz N."/>
            <person name="Riley R."/>
            <person name="Savchenko A."/>
            <person name="Shiryaev A."/>
            <person name="Soop K."/>
            <person name="Spirin V."/>
            <person name="Szebenyi C."/>
            <person name="Tomsovsky M."/>
            <person name="Tulloss R.E."/>
            <person name="Uehling J."/>
            <person name="Grigoriev I.V."/>
            <person name="Vagvolgyi C."/>
            <person name="Papp T."/>
            <person name="Martin F.M."/>
            <person name="Miettinen O."/>
            <person name="Hibbett D.S."/>
            <person name="Nagy L.G."/>
        </authorList>
    </citation>
    <scope>NUCLEOTIDE SEQUENCE [LARGE SCALE GENOMIC DNA]</scope>
    <source>
        <strain evidence="2 3">FP101781</strain>
    </source>
</reference>
<feature type="region of interest" description="Disordered" evidence="1">
    <location>
        <begin position="1"/>
        <end position="25"/>
    </location>
</feature>
<proteinExistence type="predicted"/>
<protein>
    <submittedName>
        <fullName evidence="2">Uncharacterized protein</fullName>
    </submittedName>
</protein>
<feature type="compositionally biased region" description="Low complexity" evidence="1">
    <location>
        <begin position="1625"/>
        <end position="1640"/>
    </location>
</feature>
<dbReference type="EMBL" id="QPFP01000223">
    <property type="protein sequence ID" value="TEB18823.1"/>
    <property type="molecule type" value="Genomic_DNA"/>
</dbReference>
<evidence type="ECO:0000313" key="2">
    <source>
        <dbReference type="EMBL" id="TEB18823.1"/>
    </source>
</evidence>
<dbReference type="Proteomes" id="UP000298030">
    <property type="component" value="Unassembled WGS sequence"/>
</dbReference>
<sequence length="1714" mass="191389">MPPFYQSQSSTKPSNTTNGSTSSLKRGCSSLNIDNICSACQKSFSAPQYLDRHQKLDCPTTKLELDALRCQAGELRQAKRRRLDQLGHSTGTSCDDHHRPFGASHPPTPPPSMAFTATPTHSLKSSAEGQPPTPRGILTHVSFSSETAGDSPKTPLPSQDRTNNDNVPPKRLPLGYFSSDWNSYGLRKRYYTHELPSHDPDAALTPADLYDSTHHKDIDPASSKNKPSTCPSGEKEPSTHPSGEKEPSTHPSGETEPGTRPLGEKEASTQCSEKQSNGKPNKNNPYEPFPNLSSFELGEWFYGQGPQKSLKDFKALIEVLTGPDFSLDDVRGTKWTRVFQDLGKNREEINPKRSNWVDDTGWKTTDIKIEVPIHNRMKYGKGVETHVAGQLFHRSIVSIVEEKIRNAQDSRLFHYDGHELLWKPDPKSTAEFRIMSELYHSDVFLNAQKEVNHSPPPEIKDCPLPRVVVGLMFWSDATHVSTFSTCKVWPLYMLFANESKYRRAKDGIDLCNHVAYFDALSDSFKDYVTGRTQGKLPRDLLTHLNREMAHVQWEAILDDELINAIVVGLKIKCLDGEWRRFFIRIFTYSTDYPERVLMATIKARGDCPCVLCLVKKKNLNQMGTTEDMIFRDQHPRIDDDARRKSVLESREIIRGGVAVGGDRVVACLSNSDVPTVLPRTHSLAASGIQDLTYLAVLSSTSFTSLRSGVFKALFIHLIRILDASAPGSTLIHELDKRYRQVPTFNRTIRKFSANASSLRRRAARDYEDLLQCSIAVFDGLLAEPLNGLVLKLLFLNTRWHALAKLRMQNEATIILLEQATTQLGDLYRQFVKDTDCIDTLERPNEAEKRTKAASKKAQQAIEGTTDMGKQNQQPAGRARAGGGKIQQAKKVTKAASKKAQQTKDSASSHHHPVAESTAQAARALSHSSQHHTTPFSDVGGVLPTQPYRMNDLGLLGAPTPAVQYVGIQNHPPTFGPPLRYAPSYPPGPNYPYQTPPPQPNTYTELRHHHAQSRQPYIQVGLGQALSAASPATHWQTEGSTHRTPNSITYNTYTHPNAPLGYSQQYFPFVPHPGTQGSNVAITVPSHPPITYHHPRQWQYTTATYSYSPNNHPEARRSHEPYAIPSSTIGNNAGSVPTGSLGLPPPHIVPLIQPQAPQSRHVLQPIVTQAGVPSPQHALSMGDAGRPIIGSALPQPNIDEGGPFPPQGAPQSTGSEEPGMLPADSTGEPADASSANSRRGGRRVKKLNISTVKFHALGHYPKIIRHVGPTDLYSTEWGEYFHKSPKAWTKQTSRRYLRMELSRHERKRKRLRRIKDRILSGVTAKSQELREQQKASRDPNTHHFIGISKRVSVPLADFSQGGRFSSDPLSSGFTRSLKQHLLLRFIAKLVPDLAREDKSKELARFAAAQDWSRIVLKNDRVYSHQIMRIKYTTYDARRDEDIIHLDTAQCNIMLQDPTYSYRPKPNEPPGSPHPFRYCKVIAILHAEVGYMGEIGRIGPQFACLPLEFLWVRWYRFHPGTTNFSLDQVELLRPDERGSHSFIDPSEVLRACHIIPRYCKGMEQGEGQSFLAQDKSDWKKYYINRFVDRDMFMRYEWGLAVGHTYTRSDAIAAMQSILPAVSTCAEAPSDPASASQQPQAPQECDEPVNSSTNPHTSNGEHGQACEEDGGDKDEDEDGESDDDDGCHSASTTDTDDSRTMWESDEELEREVELFGS</sequence>
<dbReference type="InterPro" id="IPR041078">
    <property type="entry name" value="Plavaka"/>
</dbReference>
<feature type="compositionally biased region" description="Polar residues" evidence="1">
    <location>
        <begin position="156"/>
        <end position="166"/>
    </location>
</feature>
<gene>
    <name evidence="2" type="ORF">FA13DRAFT_1802933</name>
</gene>
<feature type="compositionally biased region" description="Polar residues" evidence="1">
    <location>
        <begin position="925"/>
        <end position="935"/>
    </location>
</feature>
<feature type="region of interest" description="Disordered" evidence="1">
    <location>
        <begin position="1172"/>
        <end position="1243"/>
    </location>
</feature>
<feature type="region of interest" description="Disordered" evidence="1">
    <location>
        <begin position="81"/>
        <end position="178"/>
    </location>
</feature>
<feature type="compositionally biased region" description="Polar residues" evidence="1">
    <location>
        <begin position="222"/>
        <end position="231"/>
    </location>
</feature>
<dbReference type="STRING" id="71717.A0A4Y7SB06"/>
<dbReference type="OrthoDB" id="3208495at2759"/>
<feature type="region of interest" description="Disordered" evidence="1">
    <location>
        <begin position="196"/>
        <end position="290"/>
    </location>
</feature>
<feature type="compositionally biased region" description="Polar residues" evidence="1">
    <location>
        <begin position="1646"/>
        <end position="1658"/>
    </location>
</feature>
<feature type="region of interest" description="Disordered" evidence="1">
    <location>
        <begin position="842"/>
        <end position="939"/>
    </location>
</feature>
<evidence type="ECO:0000313" key="3">
    <source>
        <dbReference type="Proteomes" id="UP000298030"/>
    </source>
</evidence>
<accession>A0A4Y7SB06</accession>
<feature type="compositionally biased region" description="Basic and acidic residues" evidence="1">
    <location>
        <begin position="233"/>
        <end position="248"/>
    </location>
</feature>
<feature type="compositionally biased region" description="Polar residues" evidence="1">
    <location>
        <begin position="115"/>
        <end position="128"/>
    </location>
</feature>
<comment type="caution">
    <text evidence="2">The sequence shown here is derived from an EMBL/GenBank/DDBJ whole genome shotgun (WGS) entry which is preliminary data.</text>
</comment>
<organism evidence="2 3">
    <name type="scientific">Coprinellus micaceus</name>
    <name type="common">Glistening ink-cap mushroom</name>
    <name type="synonym">Coprinus micaceus</name>
    <dbReference type="NCBI Taxonomy" id="71717"/>
    <lineage>
        <taxon>Eukaryota</taxon>
        <taxon>Fungi</taxon>
        <taxon>Dikarya</taxon>
        <taxon>Basidiomycota</taxon>
        <taxon>Agaricomycotina</taxon>
        <taxon>Agaricomycetes</taxon>
        <taxon>Agaricomycetidae</taxon>
        <taxon>Agaricales</taxon>
        <taxon>Agaricineae</taxon>
        <taxon>Psathyrellaceae</taxon>
        <taxon>Coprinellus</taxon>
    </lineage>
</organism>
<feature type="compositionally biased region" description="Acidic residues" evidence="1">
    <location>
        <begin position="1663"/>
        <end position="1682"/>
    </location>
</feature>
<evidence type="ECO:0000256" key="1">
    <source>
        <dbReference type="SAM" id="MobiDB-lite"/>
    </source>
</evidence>
<name>A0A4Y7SB06_COPMI</name>